<gene>
    <name evidence="1" type="ORF">HMPREF9282_02081</name>
</gene>
<dbReference type="Proteomes" id="UP000009891">
    <property type="component" value="Unassembled WGS sequence"/>
</dbReference>
<proteinExistence type="predicted"/>
<accession>K9CYL3</accession>
<comment type="caution">
    <text evidence="1">The sequence shown here is derived from an EMBL/GenBank/DDBJ whole genome shotgun (WGS) entry which is preliminary data.</text>
</comment>
<name>K9CYL3_9FIRM</name>
<organism evidence="1 2">
    <name type="scientific">Veillonella seminalis ACS-216-V-Col6b</name>
    <dbReference type="NCBI Taxonomy" id="883156"/>
    <lineage>
        <taxon>Bacteria</taxon>
        <taxon>Bacillati</taxon>
        <taxon>Bacillota</taxon>
        <taxon>Negativicutes</taxon>
        <taxon>Veillonellales</taxon>
        <taxon>Veillonellaceae</taxon>
        <taxon>Veillonella</taxon>
    </lineage>
</organism>
<protein>
    <submittedName>
        <fullName evidence="1">Uncharacterized protein</fullName>
    </submittedName>
</protein>
<dbReference type="AlphaFoldDB" id="K9CYL3"/>
<reference evidence="1 2" key="1">
    <citation type="submission" date="2012-09" db="EMBL/GenBank/DDBJ databases">
        <title>The Genome Sequence of Veillonella ratti ACS-216-V-COL6B.</title>
        <authorList>
            <consortium name="The Broad Institute Genome Sequencing Platform"/>
            <person name="Earl A."/>
            <person name="Ward D."/>
            <person name="Feldgarden M."/>
            <person name="Gevers D."/>
            <person name="Saerens B."/>
            <person name="Vaneechoutte M."/>
            <person name="Walker B."/>
            <person name="Young S.K."/>
            <person name="Zeng Q."/>
            <person name="Gargeya S."/>
            <person name="Fitzgerald M."/>
            <person name="Haas B."/>
            <person name="Abouelleil A."/>
            <person name="Alvarado L."/>
            <person name="Arachchi H.M."/>
            <person name="Berlin A."/>
            <person name="Chapman S.B."/>
            <person name="Goldberg J."/>
            <person name="Griggs A."/>
            <person name="Gujja S."/>
            <person name="Hansen M."/>
            <person name="Howarth C."/>
            <person name="Imamovic A."/>
            <person name="Larimer J."/>
            <person name="McCowen C."/>
            <person name="Montmayeur A."/>
            <person name="Murphy C."/>
            <person name="Neiman D."/>
            <person name="Pearson M."/>
            <person name="Priest M."/>
            <person name="Roberts A."/>
            <person name="Saif S."/>
            <person name="Shea T."/>
            <person name="Sisk P."/>
            <person name="Sykes S."/>
            <person name="Wortman J."/>
            <person name="Nusbaum C."/>
            <person name="Birren B."/>
        </authorList>
    </citation>
    <scope>NUCLEOTIDE SEQUENCE [LARGE SCALE GENOMIC DNA]</scope>
    <source>
        <strain evidence="1 2">ACS-216-V-Col6b</strain>
    </source>
</reference>
<evidence type="ECO:0000313" key="1">
    <source>
        <dbReference type="EMBL" id="EKU77364.1"/>
    </source>
</evidence>
<dbReference type="PATRIC" id="fig|883156.3.peg.2036"/>
<dbReference type="HOGENOM" id="CLU_3190341_0_0_9"/>
<sequence>MEEKKIEKKEVNYADYVKKEDFNPTLDCRSIKEYEENCKKVTSSNK</sequence>
<evidence type="ECO:0000313" key="2">
    <source>
        <dbReference type="Proteomes" id="UP000009891"/>
    </source>
</evidence>
<dbReference type="RefSeq" id="WP_006556965.1">
    <property type="nucleotide sequence ID" value="NZ_JH992939.1"/>
</dbReference>
<dbReference type="EMBL" id="AHAF01000023">
    <property type="protein sequence ID" value="EKU77364.1"/>
    <property type="molecule type" value="Genomic_DNA"/>
</dbReference>
<keyword evidence="2" id="KW-1185">Reference proteome</keyword>